<feature type="domain" description="3-keto-alpha-glucoside-1,2-lyase/3-keto-2-hydroxy-glucal hydratase" evidence="2">
    <location>
        <begin position="29"/>
        <end position="254"/>
    </location>
</feature>
<dbReference type="Gene3D" id="2.60.120.560">
    <property type="entry name" value="Exo-inulinase, domain 1"/>
    <property type="match status" value="1"/>
</dbReference>
<comment type="caution">
    <text evidence="3">The sequence shown here is derived from an EMBL/GenBank/DDBJ whole genome shotgun (WGS) entry which is preliminary data.</text>
</comment>
<dbReference type="InterPro" id="IPR010496">
    <property type="entry name" value="AL/BT2_dom"/>
</dbReference>
<name>A0A2S7WG52_9FLAO</name>
<sequence length="267" mass="30782">MKLKLSIVAIILITISACKMQQTKADMTGFVSLFNGENWEGWYLKIRNNDADLANKVFQIENGMIHVFKEVPEGSEVANGKNPTHGLFYTDKAYSKYILKFEYKWGKNKANNYPMFQYDAGLYYHVIDDAIWPKGIEYQVRYNPEIDKNHTGDYWGLAPYNWTSNENNEFAFIEDGGKPQPPRGMEHLASPTRNFNGLNDKWNQCEVIVMGSEYSIHKLNGEIVNMATNFVMDGGKIGFQSETAEIYYRNIMIKELKEFVPAETFLK</sequence>
<accession>A0A2S7WG52</accession>
<dbReference type="Pfam" id="PF06439">
    <property type="entry name" value="3keto-disac_hyd"/>
    <property type="match status" value="1"/>
</dbReference>
<organism evidence="3 4">
    <name type="scientific">Polaribacter glomeratus</name>
    <dbReference type="NCBI Taxonomy" id="102"/>
    <lineage>
        <taxon>Bacteria</taxon>
        <taxon>Pseudomonadati</taxon>
        <taxon>Bacteroidota</taxon>
        <taxon>Flavobacteriia</taxon>
        <taxon>Flavobacteriales</taxon>
        <taxon>Flavobacteriaceae</taxon>
    </lineage>
</organism>
<dbReference type="EMBL" id="MSCM01000002">
    <property type="protein sequence ID" value="PQJ76599.1"/>
    <property type="molecule type" value="Genomic_DNA"/>
</dbReference>
<evidence type="ECO:0000256" key="1">
    <source>
        <dbReference type="SAM" id="SignalP"/>
    </source>
</evidence>
<evidence type="ECO:0000259" key="2">
    <source>
        <dbReference type="Pfam" id="PF06439"/>
    </source>
</evidence>
<protein>
    <recommendedName>
        <fullName evidence="2">3-keto-alpha-glucoside-1,2-lyase/3-keto-2-hydroxy-glucal hydratase domain-containing protein</fullName>
    </recommendedName>
</protein>
<dbReference type="Proteomes" id="UP000239068">
    <property type="component" value="Unassembled WGS sequence"/>
</dbReference>
<feature type="signal peptide" evidence="1">
    <location>
        <begin position="1"/>
        <end position="20"/>
    </location>
</feature>
<dbReference type="OrthoDB" id="929868at2"/>
<keyword evidence="1" id="KW-0732">Signal</keyword>
<dbReference type="GO" id="GO:0016787">
    <property type="term" value="F:hydrolase activity"/>
    <property type="evidence" value="ECO:0007669"/>
    <property type="project" value="InterPro"/>
</dbReference>
<feature type="chain" id="PRO_5015721081" description="3-keto-alpha-glucoside-1,2-lyase/3-keto-2-hydroxy-glucal hydratase domain-containing protein" evidence="1">
    <location>
        <begin position="21"/>
        <end position="267"/>
    </location>
</feature>
<gene>
    <name evidence="3" type="ORF">BTO16_11950</name>
</gene>
<proteinExistence type="predicted"/>
<evidence type="ECO:0000313" key="3">
    <source>
        <dbReference type="EMBL" id="PQJ76599.1"/>
    </source>
</evidence>
<reference evidence="3 4" key="1">
    <citation type="submission" date="2016-12" db="EMBL/GenBank/DDBJ databases">
        <title>Trade-off between light-utilization and light-protection in marine flavobacteria.</title>
        <authorList>
            <person name="Kumagai Y."/>
            <person name="Yoshizawa S."/>
            <person name="Kogure K."/>
            <person name="Iwasaki W."/>
        </authorList>
    </citation>
    <scope>NUCLEOTIDE SEQUENCE [LARGE SCALE GENOMIC DNA]</scope>
    <source>
        <strain evidence="3 4">ATCC 43844</strain>
    </source>
</reference>
<dbReference type="RefSeq" id="WP_105021916.1">
    <property type="nucleotide sequence ID" value="NZ_MSCM01000002.1"/>
</dbReference>
<dbReference type="AlphaFoldDB" id="A0A2S7WG52"/>
<evidence type="ECO:0000313" key="4">
    <source>
        <dbReference type="Proteomes" id="UP000239068"/>
    </source>
</evidence>
<keyword evidence="4" id="KW-1185">Reference proteome</keyword>
<dbReference type="PROSITE" id="PS51257">
    <property type="entry name" value="PROKAR_LIPOPROTEIN"/>
    <property type="match status" value="1"/>
</dbReference>